<sequence length="94" mass="10101">MGAERSRIREVSGIRPAQRKEIEAREALISHVASIMEMEPVTMAGAIVQAEALEALSAVPAFERGTVSVEFIQTLPAWGERLAASILRIAKSAA</sequence>
<evidence type="ECO:0000313" key="1">
    <source>
        <dbReference type="EMBL" id="RDJ20113.1"/>
    </source>
</evidence>
<evidence type="ECO:0000313" key="2">
    <source>
        <dbReference type="Proteomes" id="UP000255207"/>
    </source>
</evidence>
<comment type="caution">
    <text evidence="1">The sequence shown here is derived from an EMBL/GenBank/DDBJ whole genome shotgun (WGS) entry which is preliminary data.</text>
</comment>
<organism evidence="1 2">
    <name type="scientific">Bosea caraganae</name>
    <dbReference type="NCBI Taxonomy" id="2763117"/>
    <lineage>
        <taxon>Bacteria</taxon>
        <taxon>Pseudomonadati</taxon>
        <taxon>Pseudomonadota</taxon>
        <taxon>Alphaproteobacteria</taxon>
        <taxon>Hyphomicrobiales</taxon>
        <taxon>Boseaceae</taxon>
        <taxon>Bosea</taxon>
    </lineage>
</organism>
<reference evidence="2" key="1">
    <citation type="submission" date="2018-07" db="EMBL/GenBank/DDBJ databases">
        <authorList>
            <person name="Safronova V.I."/>
            <person name="Chirak E.R."/>
            <person name="Sazanova A.L."/>
        </authorList>
    </citation>
    <scope>NUCLEOTIDE SEQUENCE [LARGE SCALE GENOMIC DNA]</scope>
    <source>
        <strain evidence="2">RCAM04685</strain>
    </source>
</reference>
<dbReference type="Proteomes" id="UP000255207">
    <property type="component" value="Unassembled WGS sequence"/>
</dbReference>
<proteinExistence type="predicted"/>
<protein>
    <submittedName>
        <fullName evidence="1">Uncharacterized protein</fullName>
    </submittedName>
</protein>
<keyword evidence="2" id="KW-1185">Reference proteome</keyword>
<accession>A0A370KYQ5</accession>
<gene>
    <name evidence="1" type="ORF">DWE98_26115</name>
</gene>
<dbReference type="EMBL" id="QQTP01000022">
    <property type="protein sequence ID" value="RDJ20113.1"/>
    <property type="molecule type" value="Genomic_DNA"/>
</dbReference>
<dbReference type="AlphaFoldDB" id="A0A370KYQ5"/>
<name>A0A370KYQ5_9HYPH</name>
<dbReference type="RefSeq" id="WP_114853048.1">
    <property type="nucleotide sequence ID" value="NZ_QQTO01000022.1"/>
</dbReference>